<comment type="subcellular location">
    <subcellularLocation>
        <location evidence="1">Nucleus</location>
    </subcellularLocation>
</comment>
<evidence type="ECO:0000256" key="5">
    <source>
        <dbReference type="PROSITE-ProRule" id="PRU00176"/>
    </source>
</evidence>
<evidence type="ECO:0000313" key="9">
    <source>
        <dbReference type="Proteomes" id="UP001150538"/>
    </source>
</evidence>
<dbReference type="SMART" id="SM00360">
    <property type="entry name" value="RRM"/>
    <property type="match status" value="5"/>
</dbReference>
<keyword evidence="3 5" id="KW-0694">RNA-binding</keyword>
<dbReference type="SUPFAM" id="SSF54928">
    <property type="entry name" value="RNA-binding domain, RBD"/>
    <property type="match status" value="3"/>
</dbReference>
<dbReference type="GO" id="GO:0003729">
    <property type="term" value="F:mRNA binding"/>
    <property type="evidence" value="ECO:0007669"/>
    <property type="project" value="TreeGrafter"/>
</dbReference>
<protein>
    <submittedName>
        <fullName evidence="8">RNA recognition motif-containing protein</fullName>
    </submittedName>
</protein>
<feature type="compositionally biased region" description="Basic and acidic residues" evidence="6">
    <location>
        <begin position="169"/>
        <end position="196"/>
    </location>
</feature>
<dbReference type="CDD" id="cd00590">
    <property type="entry name" value="RRM_SF"/>
    <property type="match status" value="1"/>
</dbReference>
<evidence type="ECO:0000256" key="4">
    <source>
        <dbReference type="ARBA" id="ARBA00023242"/>
    </source>
</evidence>
<feature type="compositionally biased region" description="Basic and acidic residues" evidence="6">
    <location>
        <begin position="776"/>
        <end position="792"/>
    </location>
</feature>
<feature type="region of interest" description="Disordered" evidence="6">
    <location>
        <begin position="168"/>
        <end position="196"/>
    </location>
</feature>
<dbReference type="PANTHER" id="PTHR48039:SF5">
    <property type="entry name" value="RNA-BINDING PROTEIN 28"/>
    <property type="match status" value="1"/>
</dbReference>
<organism evidence="8 9">
    <name type="scientific">Mycoemilia scoparia</name>
    <dbReference type="NCBI Taxonomy" id="417184"/>
    <lineage>
        <taxon>Eukaryota</taxon>
        <taxon>Fungi</taxon>
        <taxon>Fungi incertae sedis</taxon>
        <taxon>Zoopagomycota</taxon>
        <taxon>Kickxellomycotina</taxon>
        <taxon>Kickxellomycetes</taxon>
        <taxon>Kickxellales</taxon>
        <taxon>Kickxellaceae</taxon>
        <taxon>Mycoemilia</taxon>
    </lineage>
</organism>
<evidence type="ECO:0000259" key="7">
    <source>
        <dbReference type="PROSITE" id="PS50102"/>
    </source>
</evidence>
<feature type="domain" description="RRM" evidence="7">
    <location>
        <begin position="440"/>
        <end position="528"/>
    </location>
</feature>
<reference evidence="8" key="1">
    <citation type="submission" date="2022-07" db="EMBL/GenBank/DDBJ databases">
        <title>Phylogenomic reconstructions and comparative analyses of Kickxellomycotina fungi.</title>
        <authorList>
            <person name="Reynolds N.K."/>
            <person name="Stajich J.E."/>
            <person name="Barry K."/>
            <person name="Grigoriev I.V."/>
            <person name="Crous P."/>
            <person name="Smith M.E."/>
        </authorList>
    </citation>
    <scope>NUCLEOTIDE SEQUENCE</scope>
    <source>
        <strain evidence="8">NBRC 100468</strain>
    </source>
</reference>
<keyword evidence="2" id="KW-0677">Repeat</keyword>
<name>A0A9W8DQP9_9FUNG</name>
<feature type="compositionally biased region" description="Acidic residues" evidence="6">
    <location>
        <begin position="401"/>
        <end position="423"/>
    </location>
</feature>
<evidence type="ECO:0000313" key="8">
    <source>
        <dbReference type="EMBL" id="KAJ1914620.1"/>
    </source>
</evidence>
<dbReference type="Pfam" id="PF00076">
    <property type="entry name" value="RRM_1"/>
    <property type="match status" value="4"/>
</dbReference>
<evidence type="ECO:0000256" key="3">
    <source>
        <dbReference type="ARBA" id="ARBA00022884"/>
    </source>
</evidence>
<keyword evidence="4" id="KW-0539">Nucleus</keyword>
<feature type="compositionally biased region" description="Acidic residues" evidence="6">
    <location>
        <begin position="96"/>
        <end position="107"/>
    </location>
</feature>
<accession>A0A9W8DQP9</accession>
<feature type="domain" description="RRM" evidence="7">
    <location>
        <begin position="201"/>
        <end position="281"/>
    </location>
</feature>
<dbReference type="InterPro" id="IPR012677">
    <property type="entry name" value="Nucleotide-bd_a/b_plait_sf"/>
</dbReference>
<evidence type="ECO:0000256" key="2">
    <source>
        <dbReference type="ARBA" id="ARBA00022737"/>
    </source>
</evidence>
<feature type="region of interest" description="Disordered" evidence="6">
    <location>
        <begin position="84"/>
        <end position="122"/>
    </location>
</feature>
<dbReference type="OrthoDB" id="267048at2759"/>
<evidence type="ECO:0000256" key="6">
    <source>
        <dbReference type="SAM" id="MobiDB-lite"/>
    </source>
</evidence>
<feature type="region of interest" description="Disordered" evidence="6">
    <location>
        <begin position="373"/>
        <end position="438"/>
    </location>
</feature>
<dbReference type="FunFam" id="3.30.70.330:FF:000406">
    <property type="entry name" value="Related to Nucleolar protein NOP4"/>
    <property type="match status" value="1"/>
</dbReference>
<keyword evidence="9" id="KW-1185">Reference proteome</keyword>
<feature type="region of interest" description="Disordered" evidence="6">
    <location>
        <begin position="1"/>
        <end position="48"/>
    </location>
</feature>
<dbReference type="GO" id="GO:0005730">
    <property type="term" value="C:nucleolus"/>
    <property type="evidence" value="ECO:0007669"/>
    <property type="project" value="TreeGrafter"/>
</dbReference>
<dbReference type="InterPro" id="IPR000504">
    <property type="entry name" value="RRM_dom"/>
</dbReference>
<dbReference type="AlphaFoldDB" id="A0A9W8DQP9"/>
<proteinExistence type="predicted"/>
<dbReference type="PANTHER" id="PTHR48039">
    <property type="entry name" value="RNA-BINDING MOTIF PROTEIN 14B"/>
    <property type="match status" value="1"/>
</dbReference>
<dbReference type="InterPro" id="IPR051945">
    <property type="entry name" value="RRM_MRD1_RNA_proc_ribogen"/>
</dbReference>
<gene>
    <name evidence="8" type="primary">NOP4</name>
    <name evidence="8" type="ORF">H4219_004706</name>
</gene>
<dbReference type="Gene3D" id="3.30.70.330">
    <property type="match status" value="5"/>
</dbReference>
<dbReference type="EMBL" id="JANBPU010000188">
    <property type="protein sequence ID" value="KAJ1914620.1"/>
    <property type="molecule type" value="Genomic_DNA"/>
</dbReference>
<comment type="caution">
    <text evidence="8">The sequence shown here is derived from an EMBL/GenBank/DDBJ whole genome shotgun (WGS) entry which is preliminary data.</text>
</comment>
<sequence length="865" mass="95932">MANSQLDGLFQTFDNNDAAAGNSGSGIGGGVKRKRDSNEADGAKKTGTGRAISTLFVRKIPRDATSSELEEFFSEIGPVRSCFVVEDKGGDGGSDDKDEGPDQEDASSDNPKADKSKSSPQKAFANRGFGFVQFVLADDAQRAISELDSTPFKGSSPLRLEFAMKKRAKVDEQNDVPRKDTRVKKTEEPKQKKKENNIQQKTIVIDEIGERTTKKHVYKKVRKFGEVKTVIFPVEKAAEEDSTGRTAHVTFAEQRDAVKAVKMLDKHTFMGSVLKVMLKTVIEDKSCRLIVRNLPFKYREKEIENLFSEHGAVLSVNLPRKFVGGPLKGFAFVQMEDLNGAKACLDNLNGKNIMDRIIAVDWALSQDKFQELVKSQAQENEAEEESDQDDNVSSDSSSESGNDDDDESDDEAGNDESSEEGESETQSTTYPENDPLNDGSTLFIRNVLFETEEDTLYEKFRQFGKIRYVRLVVDPETGRSRGTGFVSFWDRADADACLAASKKAQELAEVAGSAGTDSKIANTGISKSVLVSEAPTTLDATSQLMVDGRLLLVSRAVGRKEAVKLAESGAVKRQKDKRNLYLLREGTVFPNTPLAKLLSAEELNRQLAEYNKQKELLKKNPNLFLSKTRLSVRNLPPGAGESDMRAVAMSAISKFKDEVKSKLRQGLEEDEMAQGWDIKPKVIQAKLMRDRERIDQKTGLGKSRCFGFIELSTHAHALACLRYMNLKSQRELFPKLFGKSASGSGKDSKMGSDLSISKRPVKVEFSIENLTIVKKREQRMASSKRFDKDAKRTPKPKQHNQKEAGWGKRKRETKSDTRGPKPGSKRSRKENSTSNSDRNKKASGKTGKQFEATKNLLKGLLKSGK</sequence>
<feature type="compositionally biased region" description="Acidic residues" evidence="6">
    <location>
        <begin position="380"/>
        <end position="392"/>
    </location>
</feature>
<dbReference type="InterPro" id="IPR035979">
    <property type="entry name" value="RBD_domain_sf"/>
</dbReference>
<evidence type="ECO:0000256" key="1">
    <source>
        <dbReference type="ARBA" id="ARBA00004123"/>
    </source>
</evidence>
<feature type="compositionally biased region" description="Low complexity" evidence="6">
    <location>
        <begin position="854"/>
        <end position="865"/>
    </location>
</feature>
<dbReference type="PROSITE" id="PS50102">
    <property type="entry name" value="RRM"/>
    <property type="match status" value="4"/>
</dbReference>
<feature type="domain" description="RRM" evidence="7">
    <location>
        <begin position="287"/>
        <end position="365"/>
    </location>
</feature>
<feature type="domain" description="RRM" evidence="7">
    <location>
        <begin position="53"/>
        <end position="165"/>
    </location>
</feature>
<feature type="region of interest" description="Disordered" evidence="6">
    <location>
        <begin position="776"/>
        <end position="865"/>
    </location>
</feature>
<dbReference type="Proteomes" id="UP001150538">
    <property type="component" value="Unassembled WGS sequence"/>
</dbReference>